<name>A0ABR1FK51_AURAN</name>
<evidence type="ECO:0000313" key="2">
    <source>
        <dbReference type="Proteomes" id="UP001363151"/>
    </source>
</evidence>
<proteinExistence type="predicted"/>
<accession>A0ABR1FK51</accession>
<dbReference type="EMBL" id="JBBJCI010000369">
    <property type="protein sequence ID" value="KAK7232333.1"/>
    <property type="molecule type" value="Genomic_DNA"/>
</dbReference>
<comment type="caution">
    <text evidence="1">The sequence shown here is derived from an EMBL/GenBank/DDBJ whole genome shotgun (WGS) entry which is preliminary data.</text>
</comment>
<evidence type="ECO:0000313" key="1">
    <source>
        <dbReference type="EMBL" id="KAK7232333.1"/>
    </source>
</evidence>
<gene>
    <name evidence="1" type="ORF">SO694_00033110</name>
</gene>
<organism evidence="1 2">
    <name type="scientific">Aureococcus anophagefferens</name>
    <name type="common">Harmful bloom alga</name>
    <dbReference type="NCBI Taxonomy" id="44056"/>
    <lineage>
        <taxon>Eukaryota</taxon>
        <taxon>Sar</taxon>
        <taxon>Stramenopiles</taxon>
        <taxon>Ochrophyta</taxon>
        <taxon>Pelagophyceae</taxon>
        <taxon>Pelagomonadales</taxon>
        <taxon>Pelagomonadaceae</taxon>
        <taxon>Aureococcus</taxon>
    </lineage>
</organism>
<reference evidence="1 2" key="1">
    <citation type="submission" date="2024-03" db="EMBL/GenBank/DDBJ databases">
        <title>Aureococcus anophagefferens CCMP1851 and Kratosvirus quantuckense: Draft genome of a second virus-susceptible host strain in the model system.</title>
        <authorList>
            <person name="Chase E."/>
            <person name="Truchon A.R."/>
            <person name="Schepens W."/>
            <person name="Wilhelm S.W."/>
        </authorList>
    </citation>
    <scope>NUCLEOTIDE SEQUENCE [LARGE SCALE GENOMIC DNA]</scope>
    <source>
        <strain evidence="1 2">CCMP1851</strain>
    </source>
</reference>
<keyword evidence="2" id="KW-1185">Reference proteome</keyword>
<sequence>MARTLYFFAHSRRSVLRKLRLGDGREDQPVVGGTTAVAPRATYTITSAAERAITTAAAH</sequence>
<dbReference type="Proteomes" id="UP001363151">
    <property type="component" value="Unassembled WGS sequence"/>
</dbReference>
<protein>
    <submittedName>
        <fullName evidence="1">Uncharacterized protein</fullName>
    </submittedName>
</protein>